<dbReference type="Proteomes" id="UP001162891">
    <property type="component" value="Chromosome"/>
</dbReference>
<evidence type="ECO:0008006" key="3">
    <source>
        <dbReference type="Google" id="ProtNLM"/>
    </source>
</evidence>
<evidence type="ECO:0000313" key="2">
    <source>
        <dbReference type="Proteomes" id="UP001162891"/>
    </source>
</evidence>
<gene>
    <name evidence="1" type="ORF">AMOR_37410</name>
</gene>
<reference evidence="2" key="1">
    <citation type="journal article" date="2022" name="Int. J. Syst. Evol. Microbiol.">
        <title>Anaeromyxobacter oryzae sp. nov., Anaeromyxobacter diazotrophicus sp. nov. and Anaeromyxobacter paludicola sp. nov., isolated from paddy soils.</title>
        <authorList>
            <person name="Itoh H."/>
            <person name="Xu Z."/>
            <person name="Mise K."/>
            <person name="Masuda Y."/>
            <person name="Ushijima N."/>
            <person name="Hayakawa C."/>
            <person name="Shiratori Y."/>
            <person name="Senoo K."/>
        </authorList>
    </citation>
    <scope>NUCLEOTIDE SEQUENCE [LARGE SCALE GENOMIC DNA]</scope>
    <source>
        <strain evidence="2">Red232</strain>
    </source>
</reference>
<dbReference type="EMBL" id="AP025591">
    <property type="protein sequence ID" value="BDG04745.1"/>
    <property type="molecule type" value="Genomic_DNA"/>
</dbReference>
<name>A0ABM7WZ34_9BACT</name>
<keyword evidence="2" id="KW-1185">Reference proteome</keyword>
<organism evidence="1 2">
    <name type="scientific">Anaeromyxobacter oryzae</name>
    <dbReference type="NCBI Taxonomy" id="2918170"/>
    <lineage>
        <taxon>Bacteria</taxon>
        <taxon>Pseudomonadati</taxon>
        <taxon>Myxococcota</taxon>
        <taxon>Myxococcia</taxon>
        <taxon>Myxococcales</taxon>
        <taxon>Cystobacterineae</taxon>
        <taxon>Anaeromyxobacteraceae</taxon>
        <taxon>Anaeromyxobacter</taxon>
    </lineage>
</organism>
<evidence type="ECO:0000313" key="1">
    <source>
        <dbReference type="EMBL" id="BDG04745.1"/>
    </source>
</evidence>
<proteinExistence type="predicted"/>
<accession>A0ABM7WZ34</accession>
<sequence>MMAGSAALLVAVGPAKAIEQVDRAATTPVDLKIADDVRNGEGRFSGIDYATSDRFRRAWLVLHYRFQAPCRDSEGECEMDAPVQVSVPGLTYDPAAKRVVYERAGAEPVVCASVRRGGFPGFRSSLAATGNCDYRLVKVDRLVDDGFAGRKDRREEVHFAVQGR</sequence>
<protein>
    <recommendedName>
        <fullName evidence="3">Lipoprotein</fullName>
    </recommendedName>
</protein>